<accession>H0E030</accession>
<dbReference type="PANTHER" id="PTHR43214">
    <property type="entry name" value="TWO-COMPONENT RESPONSE REGULATOR"/>
    <property type="match status" value="1"/>
</dbReference>
<dbReference type="InterPro" id="IPR001789">
    <property type="entry name" value="Sig_transdc_resp-reg_receiver"/>
</dbReference>
<dbReference type="SUPFAM" id="SSF52172">
    <property type="entry name" value="CheY-like"/>
    <property type="match status" value="1"/>
</dbReference>
<dbReference type="InterPro" id="IPR016032">
    <property type="entry name" value="Sig_transdc_resp-reg_C-effctor"/>
</dbReference>
<dbReference type="GO" id="GO:0000160">
    <property type="term" value="P:phosphorelay signal transduction system"/>
    <property type="evidence" value="ECO:0007669"/>
    <property type="project" value="InterPro"/>
</dbReference>
<dbReference type="InterPro" id="IPR039420">
    <property type="entry name" value="WalR-like"/>
</dbReference>
<evidence type="ECO:0000259" key="5">
    <source>
        <dbReference type="PROSITE" id="PS50110"/>
    </source>
</evidence>
<feature type="modified residue" description="4-aspartylphosphate" evidence="3">
    <location>
        <position position="53"/>
    </location>
</feature>
<dbReference type="SMART" id="SM00448">
    <property type="entry name" value="REC"/>
    <property type="match status" value="1"/>
</dbReference>
<comment type="caution">
    <text evidence="6">The sequence shown here is derived from an EMBL/GenBank/DDBJ whole genome shotgun (WGS) entry which is preliminary data.</text>
</comment>
<dbReference type="CDD" id="cd06170">
    <property type="entry name" value="LuxR_C_like"/>
    <property type="match status" value="1"/>
</dbReference>
<dbReference type="AlphaFoldDB" id="H0E030"/>
<feature type="domain" description="Response regulatory" evidence="5">
    <location>
        <begin position="2"/>
        <end position="118"/>
    </location>
</feature>
<evidence type="ECO:0000256" key="2">
    <source>
        <dbReference type="ARBA" id="ARBA00023125"/>
    </source>
</evidence>
<name>H0E030_9ACTN</name>
<dbReference type="PANTHER" id="PTHR43214:SF43">
    <property type="entry name" value="TWO-COMPONENT RESPONSE REGULATOR"/>
    <property type="match status" value="1"/>
</dbReference>
<dbReference type="CDD" id="cd17535">
    <property type="entry name" value="REC_NarL-like"/>
    <property type="match status" value="1"/>
</dbReference>
<keyword evidence="7" id="KW-1185">Reference proteome</keyword>
<dbReference type="PROSITE" id="PS50110">
    <property type="entry name" value="RESPONSE_REGULATORY"/>
    <property type="match status" value="1"/>
</dbReference>
<proteinExistence type="predicted"/>
<dbReference type="Pfam" id="PF00072">
    <property type="entry name" value="Response_reg"/>
    <property type="match status" value="1"/>
</dbReference>
<feature type="domain" description="HTH luxR-type" evidence="4">
    <location>
        <begin position="142"/>
        <end position="207"/>
    </location>
</feature>
<dbReference type="InterPro" id="IPR036388">
    <property type="entry name" value="WH-like_DNA-bd_sf"/>
</dbReference>
<dbReference type="GO" id="GO:0003677">
    <property type="term" value="F:DNA binding"/>
    <property type="evidence" value="ECO:0007669"/>
    <property type="project" value="UniProtKB-KW"/>
</dbReference>
<organism evidence="6 7">
    <name type="scientific">Patulibacter medicamentivorans</name>
    <dbReference type="NCBI Taxonomy" id="1097667"/>
    <lineage>
        <taxon>Bacteria</taxon>
        <taxon>Bacillati</taxon>
        <taxon>Actinomycetota</taxon>
        <taxon>Thermoleophilia</taxon>
        <taxon>Solirubrobacterales</taxon>
        <taxon>Patulibacteraceae</taxon>
        <taxon>Patulibacter</taxon>
    </lineage>
</organism>
<evidence type="ECO:0000313" key="6">
    <source>
        <dbReference type="EMBL" id="EHN12989.1"/>
    </source>
</evidence>
<evidence type="ECO:0000256" key="3">
    <source>
        <dbReference type="PROSITE-ProRule" id="PRU00169"/>
    </source>
</evidence>
<dbReference type="Gene3D" id="3.40.50.2300">
    <property type="match status" value="1"/>
</dbReference>
<evidence type="ECO:0000313" key="7">
    <source>
        <dbReference type="Proteomes" id="UP000005143"/>
    </source>
</evidence>
<keyword evidence="1 3" id="KW-0597">Phosphoprotein</keyword>
<keyword evidence="2" id="KW-0238">DNA-binding</keyword>
<dbReference type="SUPFAM" id="SSF46894">
    <property type="entry name" value="C-terminal effector domain of the bipartite response regulators"/>
    <property type="match status" value="1"/>
</dbReference>
<dbReference type="InterPro" id="IPR058245">
    <property type="entry name" value="NreC/VraR/RcsB-like_REC"/>
</dbReference>
<dbReference type="SMART" id="SM00421">
    <property type="entry name" value="HTH_LUXR"/>
    <property type="match status" value="1"/>
</dbReference>
<dbReference type="Pfam" id="PF00196">
    <property type="entry name" value="GerE"/>
    <property type="match status" value="1"/>
</dbReference>
<dbReference type="Gene3D" id="1.10.10.10">
    <property type="entry name" value="Winged helix-like DNA-binding domain superfamily/Winged helix DNA-binding domain"/>
    <property type="match status" value="1"/>
</dbReference>
<dbReference type="GO" id="GO:0006355">
    <property type="term" value="P:regulation of DNA-templated transcription"/>
    <property type="evidence" value="ECO:0007669"/>
    <property type="project" value="InterPro"/>
</dbReference>
<dbReference type="EMBL" id="AGUD01000004">
    <property type="protein sequence ID" value="EHN12989.1"/>
    <property type="molecule type" value="Genomic_DNA"/>
</dbReference>
<reference evidence="6 7" key="1">
    <citation type="journal article" date="2013" name="Biodegradation">
        <title>Quantitative proteomic analysis of ibuprofen-degrading Patulibacter sp. strain I11.</title>
        <authorList>
            <person name="Almeida B."/>
            <person name="Kjeldal H."/>
            <person name="Lolas I."/>
            <person name="Knudsen A.D."/>
            <person name="Carvalho G."/>
            <person name="Nielsen K.L."/>
            <person name="Barreto Crespo M.T."/>
            <person name="Stensballe A."/>
            <person name="Nielsen J.L."/>
        </authorList>
    </citation>
    <scope>NUCLEOTIDE SEQUENCE [LARGE SCALE GENOMIC DNA]</scope>
    <source>
        <strain evidence="6 7">I11</strain>
    </source>
</reference>
<dbReference type="Proteomes" id="UP000005143">
    <property type="component" value="Unassembled WGS sequence"/>
</dbReference>
<dbReference type="PROSITE" id="PS50043">
    <property type="entry name" value="HTH_LUXR_2"/>
    <property type="match status" value="1"/>
</dbReference>
<dbReference type="PRINTS" id="PR00038">
    <property type="entry name" value="HTHLUXR"/>
</dbReference>
<evidence type="ECO:0000256" key="1">
    <source>
        <dbReference type="ARBA" id="ARBA00022553"/>
    </source>
</evidence>
<evidence type="ECO:0000259" key="4">
    <source>
        <dbReference type="PROSITE" id="PS50043"/>
    </source>
</evidence>
<dbReference type="InterPro" id="IPR000792">
    <property type="entry name" value="Tscrpt_reg_LuxR_C"/>
</dbReference>
<dbReference type="InterPro" id="IPR011006">
    <property type="entry name" value="CheY-like_superfamily"/>
</dbReference>
<gene>
    <name evidence="6" type="ORF">PAI11_01350</name>
</gene>
<sequence>MRTMIVDDHDLVRHGIRSVLAGDSRVRVVAEASTGGLALRQAAAAQLDLALVDLRLPDMRGEDVVRGILEVRPQAAIVVVSAYLSEDTVRGALQAGAIGYVTKTAGLTELRTVIDRVVRGERGSAEVTGHQIVERLHSLGSEMSGRPSLTPQQERVLELAAAGWTYQQVGAKLFITESTVRFHVQKMKRKFAARTKTELIATAIRAGVLAPAAEAGPVCLERAS</sequence>
<protein>
    <submittedName>
        <fullName evidence="6">Putative two-component response regulator transcription regulator protein</fullName>
    </submittedName>
</protein>